<keyword evidence="13" id="KW-1185">Reference proteome</keyword>
<keyword evidence="3 9" id="KW-0812">Transmembrane</keyword>
<feature type="transmembrane region" description="Helical" evidence="9">
    <location>
        <begin position="444"/>
        <end position="465"/>
    </location>
</feature>
<dbReference type="FunFam" id="3.40.50.300:FF:004162">
    <property type="entry name" value="ATP binding cassette subfamily C member 5"/>
    <property type="match status" value="1"/>
</dbReference>
<dbReference type="AlphaFoldDB" id="G4TVM6"/>
<dbReference type="GO" id="GO:0005524">
    <property type="term" value="F:ATP binding"/>
    <property type="evidence" value="ECO:0007669"/>
    <property type="project" value="UniProtKB-KW"/>
</dbReference>
<evidence type="ECO:0000256" key="8">
    <source>
        <dbReference type="SAM" id="MobiDB-lite"/>
    </source>
</evidence>
<dbReference type="GO" id="GO:0140359">
    <property type="term" value="F:ABC-type transporter activity"/>
    <property type="evidence" value="ECO:0007669"/>
    <property type="project" value="InterPro"/>
</dbReference>
<keyword evidence="7 9" id="KW-0472">Membrane</keyword>
<accession>G4TVM6</accession>
<feature type="transmembrane region" description="Helical" evidence="9">
    <location>
        <begin position="259"/>
        <end position="282"/>
    </location>
</feature>
<dbReference type="CDD" id="cd18604">
    <property type="entry name" value="ABC_6TM_VMR1_D2_like"/>
    <property type="match status" value="1"/>
</dbReference>
<keyword evidence="5" id="KW-0067">ATP-binding</keyword>
<dbReference type="PANTHER" id="PTHR24223:SF415">
    <property type="entry name" value="FI20190P1"/>
    <property type="match status" value="1"/>
</dbReference>
<gene>
    <name evidence="12" type="ORF">PIIN_09353</name>
</gene>
<comment type="caution">
    <text evidence="12">The sequence shown here is derived from an EMBL/GenBank/DDBJ whole genome shotgun (WGS) entry which is preliminary data.</text>
</comment>
<organism evidence="12 13">
    <name type="scientific">Serendipita indica (strain DSM 11827)</name>
    <name type="common">Root endophyte fungus</name>
    <name type="synonym">Piriformospora indica</name>
    <dbReference type="NCBI Taxonomy" id="1109443"/>
    <lineage>
        <taxon>Eukaryota</taxon>
        <taxon>Fungi</taxon>
        <taxon>Dikarya</taxon>
        <taxon>Basidiomycota</taxon>
        <taxon>Agaricomycotina</taxon>
        <taxon>Agaricomycetes</taxon>
        <taxon>Sebacinales</taxon>
        <taxon>Serendipitaceae</taxon>
        <taxon>Serendipita</taxon>
    </lineage>
</organism>
<evidence type="ECO:0000313" key="12">
    <source>
        <dbReference type="EMBL" id="CCA75369.1"/>
    </source>
</evidence>
<dbReference type="InterPro" id="IPR036640">
    <property type="entry name" value="ABC1_TM_sf"/>
</dbReference>
<dbReference type="Gene3D" id="3.40.50.300">
    <property type="entry name" value="P-loop containing nucleotide triphosphate hydrolases"/>
    <property type="match status" value="3"/>
</dbReference>
<feature type="compositionally biased region" description="Acidic residues" evidence="8">
    <location>
        <begin position="121"/>
        <end position="130"/>
    </location>
</feature>
<dbReference type="PROSITE" id="PS50893">
    <property type="entry name" value="ABC_TRANSPORTER_2"/>
    <property type="match status" value="1"/>
</dbReference>
<evidence type="ECO:0000256" key="1">
    <source>
        <dbReference type="ARBA" id="ARBA00004370"/>
    </source>
</evidence>
<proteinExistence type="predicted"/>
<feature type="transmembrane region" description="Helical" evidence="9">
    <location>
        <begin position="344"/>
        <end position="373"/>
    </location>
</feature>
<dbReference type="EMBL" id="CAFZ01000439">
    <property type="protein sequence ID" value="CCA75369.1"/>
    <property type="molecule type" value="Genomic_DNA"/>
</dbReference>
<feature type="domain" description="ABC transporter" evidence="10">
    <location>
        <begin position="542"/>
        <end position="906"/>
    </location>
</feature>
<evidence type="ECO:0000256" key="3">
    <source>
        <dbReference type="ARBA" id="ARBA00022692"/>
    </source>
</evidence>
<evidence type="ECO:0000256" key="5">
    <source>
        <dbReference type="ARBA" id="ARBA00022840"/>
    </source>
</evidence>
<dbReference type="Gene3D" id="1.20.1560.10">
    <property type="entry name" value="ABC transporter type 1, transmembrane domain"/>
    <property type="match status" value="1"/>
</dbReference>
<feature type="compositionally biased region" description="Polar residues" evidence="8">
    <location>
        <begin position="719"/>
        <end position="729"/>
    </location>
</feature>
<dbReference type="Pfam" id="PF00005">
    <property type="entry name" value="ABC_tran"/>
    <property type="match status" value="2"/>
</dbReference>
<dbReference type="SMART" id="SM00382">
    <property type="entry name" value="AAA"/>
    <property type="match status" value="1"/>
</dbReference>
<dbReference type="eggNOG" id="KOG0054">
    <property type="taxonomic scope" value="Eukaryota"/>
</dbReference>
<dbReference type="Proteomes" id="UP000007148">
    <property type="component" value="Unassembled WGS sequence"/>
</dbReference>
<evidence type="ECO:0000256" key="4">
    <source>
        <dbReference type="ARBA" id="ARBA00022741"/>
    </source>
</evidence>
<comment type="subcellular location">
    <subcellularLocation>
        <location evidence="1">Membrane</location>
    </subcellularLocation>
</comment>
<evidence type="ECO:0000256" key="9">
    <source>
        <dbReference type="SAM" id="Phobius"/>
    </source>
</evidence>
<dbReference type="STRING" id="1109443.G4TVM6"/>
<dbReference type="Pfam" id="PF00664">
    <property type="entry name" value="ABC_membrane"/>
    <property type="match status" value="1"/>
</dbReference>
<dbReference type="HOGENOM" id="CLU_000604_27_9_1"/>
<dbReference type="InParanoid" id="G4TVM6"/>
<dbReference type="PANTHER" id="PTHR24223">
    <property type="entry name" value="ATP-BINDING CASSETTE SUB-FAMILY C"/>
    <property type="match status" value="1"/>
</dbReference>
<dbReference type="OrthoDB" id="6500128at2759"/>
<dbReference type="GO" id="GO:0016020">
    <property type="term" value="C:membrane"/>
    <property type="evidence" value="ECO:0007669"/>
    <property type="project" value="UniProtKB-SubCell"/>
</dbReference>
<dbReference type="InterPro" id="IPR027417">
    <property type="entry name" value="P-loop_NTPase"/>
</dbReference>
<evidence type="ECO:0000256" key="7">
    <source>
        <dbReference type="ARBA" id="ARBA00023136"/>
    </source>
</evidence>
<evidence type="ECO:0000313" key="13">
    <source>
        <dbReference type="Proteomes" id="UP000007148"/>
    </source>
</evidence>
<keyword evidence="4" id="KW-0547">Nucleotide-binding</keyword>
<sequence length="928" mass="102948">MSSRERGISLSGGQKARVALARAVYARSKIVLLDDPLSAVDSHTARFLYENLLRGPLLQNRTVILVTHHVELVLPAAYYYVQMLDGHIEIQGPVAELQASGVLDDLDVQLVSHTDKHPGDTDEEEEDSNQESDNRKRVVLRDEGWIRAQQDAEKTRKPPRKLIEEETRRLGNVQWSIYETYLRASGYWTWFFVLLLIGYWLKVWGEAYGDTEAITSVATHHILTSLDPRDAVPGTTPHQLLFTSQIHAQTLPSARHHPLFYVAIYGIIGVGAVIITSINTVVQYNGGVRASRKLFSRLLNSLVHATMRFHDTVPTGRILNRLSRDMEVVDSSVSDSLRAVMFRVATFIASIIIVTYVFPAFLIPAVVISYLYVQISKGYINAGRDMRRMQSTTKSPIFAAFGETLEGIVTVRAFGAERRFLAILLRRIDLTTKMWYGWWTMNRWLLLRFDALGAFSIFIITLFALSGYISSGWAGITITSAMQFTLSVYWTCRLATQLELDLNSVERVVEYLDLPQEPPSVIKGKEPPAYWPSTSAPGNTFIQVENLVIKYSPELPSVLHGVSFSLSAGEKVGLLGRTGSGKSTLAMSLLRFVEPSGGRILIDGIDITSIGLRDLRSRVTIIPQDSVLFSGTLRENLDPFEEHTDSECLDALYRVHLLTPGARVRPPTISIDTATPIRNHNNILGRPLSPEPDPMHVDLDADAAKSGLLRTDTMVVRNDGSSEGSTTPSMIGANDGYTHGHKRTESDLTNFRFAGGPESGAVSPTGALSPISRPQGVHFAGLMRYPNSGIDTPLRKEDSSRSIDPAVSAIFNAAGSSRQRMNTRLAGESGMASRAVDSIDFETDAKIQATVREEFNSSCLLTVAHRIRTVIDYDRLIVLDKGRIVEFDTPWKLIQKEGGVFRDMCLKSGQMRELESMARAKANSSSLH</sequence>
<feature type="region of interest" description="Disordered" evidence="8">
    <location>
        <begin position="717"/>
        <end position="770"/>
    </location>
</feature>
<feature type="domain" description="ABC transmembrane type-1" evidence="11">
    <location>
        <begin position="261"/>
        <end position="500"/>
    </location>
</feature>
<feature type="region of interest" description="Disordered" evidence="8">
    <location>
        <begin position="113"/>
        <end position="135"/>
    </location>
</feature>
<reference evidence="12 13" key="1">
    <citation type="journal article" date="2011" name="PLoS Pathog.">
        <title>Endophytic Life Strategies Decoded by Genome and Transcriptome Analyses of the Mutualistic Root Symbiont Piriformospora indica.</title>
        <authorList>
            <person name="Zuccaro A."/>
            <person name="Lahrmann U."/>
            <person name="Guldener U."/>
            <person name="Langen G."/>
            <person name="Pfiffi S."/>
            <person name="Biedenkopf D."/>
            <person name="Wong P."/>
            <person name="Samans B."/>
            <person name="Grimm C."/>
            <person name="Basiewicz M."/>
            <person name="Murat C."/>
            <person name="Martin F."/>
            <person name="Kogel K.H."/>
        </authorList>
    </citation>
    <scope>NUCLEOTIDE SEQUENCE [LARGE SCALE GENOMIC DNA]</scope>
    <source>
        <strain evidence="12 13">DSM 11827</strain>
    </source>
</reference>
<dbReference type="SUPFAM" id="SSF52540">
    <property type="entry name" value="P-loop containing nucleoside triphosphate hydrolases"/>
    <property type="match status" value="2"/>
</dbReference>
<dbReference type="OMA" id="ANDGYTH"/>
<evidence type="ECO:0000259" key="10">
    <source>
        <dbReference type="PROSITE" id="PS50893"/>
    </source>
</evidence>
<keyword evidence="2" id="KW-0813">Transport</keyword>
<dbReference type="PROSITE" id="PS50929">
    <property type="entry name" value="ABC_TM1F"/>
    <property type="match status" value="1"/>
</dbReference>
<dbReference type="SUPFAM" id="SSF90123">
    <property type="entry name" value="ABC transporter transmembrane region"/>
    <property type="match status" value="1"/>
</dbReference>
<keyword evidence="6 9" id="KW-1133">Transmembrane helix</keyword>
<evidence type="ECO:0000259" key="11">
    <source>
        <dbReference type="PROSITE" id="PS50929"/>
    </source>
</evidence>
<protein>
    <submittedName>
        <fullName evidence="12">Related to multidrug resistance protein</fullName>
    </submittedName>
</protein>
<dbReference type="GO" id="GO:0016887">
    <property type="term" value="F:ATP hydrolysis activity"/>
    <property type="evidence" value="ECO:0007669"/>
    <property type="project" value="InterPro"/>
</dbReference>
<dbReference type="InterPro" id="IPR003593">
    <property type="entry name" value="AAA+_ATPase"/>
</dbReference>
<dbReference type="InterPro" id="IPR011527">
    <property type="entry name" value="ABC1_TM_dom"/>
</dbReference>
<name>G4TVM6_SERID</name>
<dbReference type="InterPro" id="IPR050173">
    <property type="entry name" value="ABC_transporter_C-like"/>
</dbReference>
<evidence type="ECO:0000256" key="2">
    <source>
        <dbReference type="ARBA" id="ARBA00022448"/>
    </source>
</evidence>
<dbReference type="InterPro" id="IPR003439">
    <property type="entry name" value="ABC_transporter-like_ATP-bd"/>
</dbReference>
<feature type="transmembrane region" description="Helical" evidence="9">
    <location>
        <begin position="184"/>
        <end position="201"/>
    </location>
</feature>
<evidence type="ECO:0000256" key="6">
    <source>
        <dbReference type="ARBA" id="ARBA00022989"/>
    </source>
</evidence>